<feature type="region of interest" description="Disordered" evidence="1">
    <location>
        <begin position="333"/>
        <end position="447"/>
    </location>
</feature>
<feature type="compositionally biased region" description="Low complexity" evidence="1">
    <location>
        <begin position="57"/>
        <end position="70"/>
    </location>
</feature>
<comment type="caution">
    <text evidence="2">The sequence shown here is derived from an EMBL/GenBank/DDBJ whole genome shotgun (WGS) entry which is preliminary data.</text>
</comment>
<name>A0AAV9JQY6_9PEZI</name>
<evidence type="ECO:0000313" key="2">
    <source>
        <dbReference type="EMBL" id="KAK4547386.1"/>
    </source>
</evidence>
<accession>A0AAV9JQY6</accession>
<evidence type="ECO:0000256" key="1">
    <source>
        <dbReference type="SAM" id="MobiDB-lite"/>
    </source>
</evidence>
<protein>
    <submittedName>
        <fullName evidence="2">Uncharacterized protein</fullName>
    </submittedName>
</protein>
<gene>
    <name evidence="2" type="ORF">LTR36_001042</name>
</gene>
<feature type="compositionally biased region" description="Basic and acidic residues" evidence="1">
    <location>
        <begin position="301"/>
        <end position="320"/>
    </location>
</feature>
<evidence type="ECO:0000313" key="3">
    <source>
        <dbReference type="Proteomes" id="UP001324427"/>
    </source>
</evidence>
<feature type="compositionally biased region" description="Low complexity" evidence="1">
    <location>
        <begin position="160"/>
        <end position="174"/>
    </location>
</feature>
<feature type="compositionally biased region" description="Acidic residues" evidence="1">
    <location>
        <begin position="392"/>
        <end position="401"/>
    </location>
</feature>
<keyword evidence="3" id="KW-1185">Reference proteome</keyword>
<sequence>MRMWDWDTVMEAFAGSGPARHLRAHEFHEDVRRAGIAQEERRALSAFSSLRNSGVASRRSFSPVRSSPAPNYGTPSSPYAPKGTVALFAIQAGSVRPRRVDTALRNSVHYEVLIPTAKTQDAKEESDMTVRVDSATASRVSTPQHSRTASPSSTHNTVGSSYLSSGSSRSSSQSDLIKSTIDDELRAHESGPHLSERGSRERRRPEVLDAITDYTRAPLPEFIPCHVRLARMARTVPSTTITSDGCVIQKGFVIIPCPSARPPRTARAPPVSGFAGDIQQDAPVLRACTPVRAVNTPVAKPEPKPRESKPTRRITWDERTIARVDDDDLAGAAGHECKQAHSSSAGPRYSTADGPNETETRSASDGTWSTDSTVLSTPTPRAEPRVRIVPAEEAEIAIEDEDSRRSDTAEEEAFVPPRTPLRPSKRLTPPAKGILKQPSGRTMSTESSGESAQLNQMAGTGPNVNATRPAQRTIRFARQRQTAPPPRPVQLVAAMQGGGRTQPLHI</sequence>
<feature type="region of interest" description="Disordered" evidence="1">
    <location>
        <begin position="295"/>
        <end position="320"/>
    </location>
</feature>
<feature type="compositionally biased region" description="Polar residues" evidence="1">
    <location>
        <begin position="135"/>
        <end position="159"/>
    </location>
</feature>
<dbReference type="Proteomes" id="UP001324427">
    <property type="component" value="Unassembled WGS sequence"/>
</dbReference>
<feature type="region of interest" description="Disordered" evidence="1">
    <location>
        <begin position="57"/>
        <end position="78"/>
    </location>
</feature>
<dbReference type="AlphaFoldDB" id="A0AAV9JQY6"/>
<feature type="compositionally biased region" description="Basic and acidic residues" evidence="1">
    <location>
        <begin position="180"/>
        <end position="205"/>
    </location>
</feature>
<proteinExistence type="predicted"/>
<feature type="compositionally biased region" description="Basic and acidic residues" evidence="1">
    <location>
        <begin position="120"/>
        <end position="130"/>
    </location>
</feature>
<feature type="region of interest" description="Disordered" evidence="1">
    <location>
        <begin position="119"/>
        <end position="205"/>
    </location>
</feature>
<reference evidence="2 3" key="1">
    <citation type="submission" date="2021-11" db="EMBL/GenBank/DDBJ databases">
        <title>Black yeast isolated from Biological Soil Crust.</title>
        <authorList>
            <person name="Kurbessoian T."/>
        </authorList>
    </citation>
    <scope>NUCLEOTIDE SEQUENCE [LARGE SCALE GENOMIC DNA]</scope>
    <source>
        <strain evidence="2 3">CCFEE 5522</strain>
    </source>
</reference>
<feature type="compositionally biased region" description="Polar residues" evidence="1">
    <location>
        <begin position="361"/>
        <end position="379"/>
    </location>
</feature>
<organism evidence="2 3">
    <name type="scientific">Oleoguttula mirabilis</name>
    <dbReference type="NCBI Taxonomy" id="1507867"/>
    <lineage>
        <taxon>Eukaryota</taxon>
        <taxon>Fungi</taxon>
        <taxon>Dikarya</taxon>
        <taxon>Ascomycota</taxon>
        <taxon>Pezizomycotina</taxon>
        <taxon>Dothideomycetes</taxon>
        <taxon>Dothideomycetidae</taxon>
        <taxon>Mycosphaerellales</taxon>
        <taxon>Teratosphaeriaceae</taxon>
        <taxon>Oleoguttula</taxon>
    </lineage>
</organism>
<dbReference type="EMBL" id="JAVFHQ010000011">
    <property type="protein sequence ID" value="KAK4547386.1"/>
    <property type="molecule type" value="Genomic_DNA"/>
</dbReference>